<dbReference type="EMBL" id="BKCJ010009668">
    <property type="protein sequence ID" value="GEU88070.1"/>
    <property type="molecule type" value="Genomic_DNA"/>
</dbReference>
<sequence>MDVEIEQDDLNQKVLTSLAPEWLMYTIVWRNRDDLDTMSLDDVYNHLKLADVAAASISHDTICAYIASQSNGSQIKYKDITQTDEDDIKEMDIQWSALISTRWAILLESAEHPGAKKWVEKKQGSKEEESAPKALMAIDRIGWDWSYMANEEENHALVADDEAPIEFALIVKSSSSSENEVKKEKEGLDSKLTGFESASKDLDTLLGSQRTDKNKEGLRYSVVPHFLLKLSPSIKSNTNDLQNSNSSVSELGESSGRIMSKPMIKFVKAANSPGVIKTNKTESARKPPVKYAEIQSHLNVVYCCCSRQVSTVRPKEVINVVRRNQESLLVNILYRTPWPIKGVLRSEVVDLTLGNISLGRFSCSVTKKKAFFKAYFNKLAAQKPAATLLEQQKANTAATCHKSDVEERVYGINHATHDLLTGISNFDSSKKDSSVAPN</sequence>
<comment type="caution">
    <text evidence="1">The sequence shown here is derived from an EMBL/GenBank/DDBJ whole genome shotgun (WGS) entry which is preliminary data.</text>
</comment>
<protein>
    <submittedName>
        <fullName evidence="1">Uncharacterized protein</fullName>
    </submittedName>
</protein>
<name>A0A6L2NPJ2_TANCI</name>
<dbReference type="AlphaFoldDB" id="A0A6L2NPJ2"/>
<reference evidence="1" key="1">
    <citation type="journal article" date="2019" name="Sci. Rep.">
        <title>Draft genome of Tanacetum cinerariifolium, the natural source of mosquito coil.</title>
        <authorList>
            <person name="Yamashiro T."/>
            <person name="Shiraishi A."/>
            <person name="Satake H."/>
            <person name="Nakayama K."/>
        </authorList>
    </citation>
    <scope>NUCLEOTIDE SEQUENCE</scope>
</reference>
<evidence type="ECO:0000313" key="1">
    <source>
        <dbReference type="EMBL" id="GEU88070.1"/>
    </source>
</evidence>
<gene>
    <name evidence="1" type="ORF">Tci_060048</name>
</gene>
<proteinExistence type="predicted"/>
<accession>A0A6L2NPJ2</accession>
<organism evidence="1">
    <name type="scientific">Tanacetum cinerariifolium</name>
    <name type="common">Dalmatian daisy</name>
    <name type="synonym">Chrysanthemum cinerariifolium</name>
    <dbReference type="NCBI Taxonomy" id="118510"/>
    <lineage>
        <taxon>Eukaryota</taxon>
        <taxon>Viridiplantae</taxon>
        <taxon>Streptophyta</taxon>
        <taxon>Embryophyta</taxon>
        <taxon>Tracheophyta</taxon>
        <taxon>Spermatophyta</taxon>
        <taxon>Magnoliopsida</taxon>
        <taxon>eudicotyledons</taxon>
        <taxon>Gunneridae</taxon>
        <taxon>Pentapetalae</taxon>
        <taxon>asterids</taxon>
        <taxon>campanulids</taxon>
        <taxon>Asterales</taxon>
        <taxon>Asteraceae</taxon>
        <taxon>Asteroideae</taxon>
        <taxon>Anthemideae</taxon>
        <taxon>Anthemidinae</taxon>
        <taxon>Tanacetum</taxon>
    </lineage>
</organism>